<evidence type="ECO:0000313" key="2">
    <source>
        <dbReference type="Proteomes" id="UP000053235"/>
    </source>
</evidence>
<accession>A0A0M7AR06</accession>
<dbReference type="OrthoDB" id="6588776at2"/>
<name>A0A0M7AR06_9HYPH</name>
<gene>
    <name evidence="1" type="ORF">LAX5112_04959</name>
</gene>
<keyword evidence="2" id="KW-1185">Reference proteome</keyword>
<dbReference type="STRING" id="388408.LAX5112_04959"/>
<sequence>MPGQRGSENRQKSEQVLVRMAPELARRVNAVAEAAGLSSASWIRDLAVKELGVDRKFVAPTPRVAVPPRDLLEISRLTASVARLNGAVVQLQISIREAGTMDLHAEGERVLADLRSIQPGLVDATLMVKNAVRSN</sequence>
<dbReference type="EMBL" id="CXWD01000037">
    <property type="protein sequence ID" value="CTQ77575.1"/>
    <property type="molecule type" value="Genomic_DNA"/>
</dbReference>
<dbReference type="RefSeq" id="WP_144432270.1">
    <property type="nucleotide sequence ID" value="NZ_CXWD01000037.1"/>
</dbReference>
<dbReference type="Proteomes" id="UP000053235">
    <property type="component" value="Unassembled WGS sequence"/>
</dbReference>
<reference evidence="2" key="1">
    <citation type="submission" date="2015-07" db="EMBL/GenBank/DDBJ databases">
        <authorList>
            <person name="Rodrigo-Torres Lidia"/>
            <person name="Arahal R.David."/>
        </authorList>
    </citation>
    <scope>NUCLEOTIDE SEQUENCE [LARGE SCALE GENOMIC DNA]</scope>
    <source>
        <strain evidence="2">CECT 5112</strain>
    </source>
</reference>
<protein>
    <submittedName>
        <fullName evidence="1">Uncharacterized protein</fullName>
    </submittedName>
</protein>
<dbReference type="AlphaFoldDB" id="A0A0M7AR06"/>
<organism evidence="1 2">
    <name type="scientific">Roseibium alexandrii</name>
    <dbReference type="NCBI Taxonomy" id="388408"/>
    <lineage>
        <taxon>Bacteria</taxon>
        <taxon>Pseudomonadati</taxon>
        <taxon>Pseudomonadota</taxon>
        <taxon>Alphaproteobacteria</taxon>
        <taxon>Hyphomicrobiales</taxon>
        <taxon>Stappiaceae</taxon>
        <taxon>Roseibium</taxon>
    </lineage>
</organism>
<evidence type="ECO:0000313" key="1">
    <source>
        <dbReference type="EMBL" id="CTQ77575.1"/>
    </source>
</evidence>
<proteinExistence type="predicted"/>